<dbReference type="Proteomes" id="UP000799777">
    <property type="component" value="Unassembled WGS sequence"/>
</dbReference>
<dbReference type="Gene3D" id="1.25.40.20">
    <property type="entry name" value="Ankyrin repeat-containing domain"/>
    <property type="match status" value="1"/>
</dbReference>
<protein>
    <submittedName>
        <fullName evidence="4">Ankyrin</fullName>
    </submittedName>
</protein>
<dbReference type="OrthoDB" id="3769352at2759"/>
<dbReference type="EMBL" id="ML978292">
    <property type="protein sequence ID" value="KAF2024522.1"/>
    <property type="molecule type" value="Genomic_DNA"/>
</dbReference>
<dbReference type="PANTHER" id="PTHR24198:SF165">
    <property type="entry name" value="ANKYRIN REPEAT-CONTAINING PROTEIN-RELATED"/>
    <property type="match status" value="1"/>
</dbReference>
<keyword evidence="5" id="KW-1185">Reference proteome</keyword>
<organism evidence="4 5">
    <name type="scientific">Setomelanomma holmii</name>
    <dbReference type="NCBI Taxonomy" id="210430"/>
    <lineage>
        <taxon>Eukaryota</taxon>
        <taxon>Fungi</taxon>
        <taxon>Dikarya</taxon>
        <taxon>Ascomycota</taxon>
        <taxon>Pezizomycotina</taxon>
        <taxon>Dothideomycetes</taxon>
        <taxon>Pleosporomycetidae</taxon>
        <taxon>Pleosporales</taxon>
        <taxon>Pleosporineae</taxon>
        <taxon>Phaeosphaeriaceae</taxon>
        <taxon>Setomelanomma</taxon>
    </lineage>
</organism>
<evidence type="ECO:0000256" key="2">
    <source>
        <dbReference type="ARBA" id="ARBA00023043"/>
    </source>
</evidence>
<dbReference type="PANTHER" id="PTHR24198">
    <property type="entry name" value="ANKYRIN REPEAT AND PROTEIN KINASE DOMAIN-CONTAINING PROTEIN"/>
    <property type="match status" value="1"/>
</dbReference>
<sequence>EQIVQLLLAHGANVRATTSDGQTALHPTAHSGLVELTTRLIEHGADVCAATSNGETALHMVCDMTVPAQMSARLAIMSILLDHGAGREARDKNGSTQL</sequence>
<dbReference type="InterPro" id="IPR002110">
    <property type="entry name" value="Ankyrin_rpt"/>
</dbReference>
<comment type="caution">
    <text evidence="4">The sequence shown here is derived from an EMBL/GenBank/DDBJ whole genome shotgun (WGS) entry which is preliminary data.</text>
</comment>
<dbReference type="Pfam" id="PF12796">
    <property type="entry name" value="Ank_2"/>
    <property type="match status" value="1"/>
</dbReference>
<proteinExistence type="predicted"/>
<evidence type="ECO:0000313" key="5">
    <source>
        <dbReference type="Proteomes" id="UP000799777"/>
    </source>
</evidence>
<dbReference type="PROSITE" id="PS50088">
    <property type="entry name" value="ANK_REPEAT"/>
    <property type="match status" value="1"/>
</dbReference>
<evidence type="ECO:0000256" key="3">
    <source>
        <dbReference type="PROSITE-ProRule" id="PRU00023"/>
    </source>
</evidence>
<dbReference type="SUPFAM" id="SSF48403">
    <property type="entry name" value="Ankyrin repeat"/>
    <property type="match status" value="1"/>
</dbReference>
<dbReference type="AlphaFoldDB" id="A0A9P4GYX8"/>
<name>A0A9P4GYX8_9PLEO</name>
<keyword evidence="1" id="KW-0677">Repeat</keyword>
<evidence type="ECO:0000313" key="4">
    <source>
        <dbReference type="EMBL" id="KAF2024522.1"/>
    </source>
</evidence>
<dbReference type="InterPro" id="IPR036770">
    <property type="entry name" value="Ankyrin_rpt-contain_sf"/>
</dbReference>
<feature type="non-terminal residue" evidence="4">
    <location>
        <position position="98"/>
    </location>
</feature>
<dbReference type="PROSITE" id="PS50297">
    <property type="entry name" value="ANK_REP_REGION"/>
    <property type="match status" value="1"/>
</dbReference>
<keyword evidence="2 3" id="KW-0040">ANK repeat</keyword>
<gene>
    <name evidence="4" type="ORF">EK21DRAFT_44220</name>
</gene>
<dbReference type="SMART" id="SM00248">
    <property type="entry name" value="ANK"/>
    <property type="match status" value="2"/>
</dbReference>
<feature type="repeat" description="ANK" evidence="3">
    <location>
        <begin position="20"/>
        <end position="52"/>
    </location>
</feature>
<reference evidence="4" key="1">
    <citation type="journal article" date="2020" name="Stud. Mycol.">
        <title>101 Dothideomycetes genomes: a test case for predicting lifestyles and emergence of pathogens.</title>
        <authorList>
            <person name="Haridas S."/>
            <person name="Albert R."/>
            <person name="Binder M."/>
            <person name="Bloem J."/>
            <person name="Labutti K."/>
            <person name="Salamov A."/>
            <person name="Andreopoulos B."/>
            <person name="Baker S."/>
            <person name="Barry K."/>
            <person name="Bills G."/>
            <person name="Bluhm B."/>
            <person name="Cannon C."/>
            <person name="Castanera R."/>
            <person name="Culley D."/>
            <person name="Daum C."/>
            <person name="Ezra D."/>
            <person name="Gonzalez J."/>
            <person name="Henrissat B."/>
            <person name="Kuo A."/>
            <person name="Liang C."/>
            <person name="Lipzen A."/>
            <person name="Lutzoni F."/>
            <person name="Magnuson J."/>
            <person name="Mondo S."/>
            <person name="Nolan M."/>
            <person name="Ohm R."/>
            <person name="Pangilinan J."/>
            <person name="Park H.-J."/>
            <person name="Ramirez L."/>
            <person name="Alfaro M."/>
            <person name="Sun H."/>
            <person name="Tritt A."/>
            <person name="Yoshinaga Y."/>
            <person name="Zwiers L.-H."/>
            <person name="Turgeon B."/>
            <person name="Goodwin S."/>
            <person name="Spatafora J."/>
            <person name="Crous P."/>
            <person name="Grigoriev I."/>
        </authorList>
    </citation>
    <scope>NUCLEOTIDE SEQUENCE</scope>
    <source>
        <strain evidence="4">CBS 110217</strain>
    </source>
</reference>
<feature type="non-terminal residue" evidence="4">
    <location>
        <position position="1"/>
    </location>
</feature>
<evidence type="ECO:0000256" key="1">
    <source>
        <dbReference type="ARBA" id="ARBA00022737"/>
    </source>
</evidence>
<accession>A0A9P4GYX8</accession>